<dbReference type="GO" id="GO:0043130">
    <property type="term" value="F:ubiquitin binding"/>
    <property type="evidence" value="ECO:0007669"/>
    <property type="project" value="TreeGrafter"/>
</dbReference>
<keyword evidence="3" id="KW-1185">Reference proteome</keyword>
<dbReference type="PANTHER" id="PTHR23333:SF20">
    <property type="entry name" value="NSFL1 COFACTOR P47"/>
    <property type="match status" value="1"/>
</dbReference>
<dbReference type="Pfam" id="PF00789">
    <property type="entry name" value="UBX"/>
    <property type="match status" value="1"/>
</dbReference>
<dbReference type="PANTHER" id="PTHR23333">
    <property type="entry name" value="UBX DOMAIN CONTAINING PROTEIN"/>
    <property type="match status" value="1"/>
</dbReference>
<reference evidence="2 3" key="1">
    <citation type="submission" date="2015-09" db="EMBL/GenBank/DDBJ databases">
        <title>Draft genome of the parasitic nematode Teladorsagia circumcincta isolate WARC Sus (inbred).</title>
        <authorList>
            <person name="Mitreva M."/>
        </authorList>
    </citation>
    <scope>NUCLEOTIDE SEQUENCE [LARGE SCALE GENOMIC DNA]</scope>
    <source>
        <strain evidence="2 3">S</strain>
    </source>
</reference>
<dbReference type="EMBL" id="KZ351229">
    <property type="protein sequence ID" value="PIO63157.1"/>
    <property type="molecule type" value="Genomic_DNA"/>
</dbReference>
<evidence type="ECO:0000313" key="3">
    <source>
        <dbReference type="Proteomes" id="UP000230423"/>
    </source>
</evidence>
<feature type="domain" description="UBX" evidence="1">
    <location>
        <begin position="44"/>
        <end position="121"/>
    </location>
</feature>
<dbReference type="GO" id="GO:0005829">
    <property type="term" value="C:cytosol"/>
    <property type="evidence" value="ECO:0007669"/>
    <property type="project" value="TreeGrafter"/>
</dbReference>
<dbReference type="InterPro" id="IPR001012">
    <property type="entry name" value="UBX_dom"/>
</dbReference>
<evidence type="ECO:0000259" key="1">
    <source>
        <dbReference type="PROSITE" id="PS50033"/>
    </source>
</evidence>
<dbReference type="PROSITE" id="PS50033">
    <property type="entry name" value="UBX"/>
    <property type="match status" value="1"/>
</dbReference>
<dbReference type="SUPFAM" id="SSF54236">
    <property type="entry name" value="Ubiquitin-like"/>
    <property type="match status" value="1"/>
</dbReference>
<dbReference type="GO" id="GO:0007030">
    <property type="term" value="P:Golgi organization"/>
    <property type="evidence" value="ECO:0007669"/>
    <property type="project" value="TreeGrafter"/>
</dbReference>
<name>A0A2G9TZ04_TELCI</name>
<evidence type="ECO:0000313" key="2">
    <source>
        <dbReference type="EMBL" id="PIO63157.1"/>
    </source>
</evidence>
<proteinExistence type="predicted"/>
<feature type="non-terminal residue" evidence="2">
    <location>
        <position position="1"/>
    </location>
</feature>
<dbReference type="Gene3D" id="3.10.20.90">
    <property type="entry name" value="Phosphatidylinositol 3-kinase Catalytic Subunit, Chain A, domain 1"/>
    <property type="match status" value="1"/>
</dbReference>
<dbReference type="GO" id="GO:0005634">
    <property type="term" value="C:nucleus"/>
    <property type="evidence" value="ECO:0007669"/>
    <property type="project" value="TreeGrafter"/>
</dbReference>
<protein>
    <submittedName>
        <fullName evidence="2">UBX domain protein</fullName>
    </submittedName>
</protein>
<dbReference type="GO" id="GO:0061025">
    <property type="term" value="P:membrane fusion"/>
    <property type="evidence" value="ECO:0007669"/>
    <property type="project" value="TreeGrafter"/>
</dbReference>
<dbReference type="GO" id="GO:0031468">
    <property type="term" value="P:nuclear membrane reassembly"/>
    <property type="evidence" value="ECO:0007669"/>
    <property type="project" value="TreeGrafter"/>
</dbReference>
<dbReference type="InterPro" id="IPR029071">
    <property type="entry name" value="Ubiquitin-like_domsf"/>
</dbReference>
<sequence length="178" mass="19314">GAGARLGAVVPQIVSSAPAPSSSGPSTDSVDNVAKAQAEVNIDENSPVTQIQIRLPNGQRVSGKFNQAHTVGAIRNFLVTAYPDMAATAFQLMTTFPNRVIDDESIDLKDAGLINAVVVMSLKEWLGIEKLQKLARIIKQIGGVRAAIKKRYLDKKYIPYSTTRTKIQAWQPGQKKQE</sequence>
<gene>
    <name evidence="2" type="ORF">TELCIR_15260</name>
</gene>
<dbReference type="OrthoDB" id="274641at2759"/>
<accession>A0A2G9TZ04</accession>
<organism evidence="2 3">
    <name type="scientific">Teladorsagia circumcincta</name>
    <name type="common">Brown stomach worm</name>
    <name type="synonym">Ostertagia circumcincta</name>
    <dbReference type="NCBI Taxonomy" id="45464"/>
    <lineage>
        <taxon>Eukaryota</taxon>
        <taxon>Metazoa</taxon>
        <taxon>Ecdysozoa</taxon>
        <taxon>Nematoda</taxon>
        <taxon>Chromadorea</taxon>
        <taxon>Rhabditida</taxon>
        <taxon>Rhabditina</taxon>
        <taxon>Rhabditomorpha</taxon>
        <taxon>Strongyloidea</taxon>
        <taxon>Trichostrongylidae</taxon>
        <taxon>Teladorsagia</taxon>
    </lineage>
</organism>
<dbReference type="GO" id="GO:0043161">
    <property type="term" value="P:proteasome-mediated ubiquitin-dependent protein catabolic process"/>
    <property type="evidence" value="ECO:0007669"/>
    <property type="project" value="TreeGrafter"/>
</dbReference>
<dbReference type="GO" id="GO:0000045">
    <property type="term" value="P:autophagosome assembly"/>
    <property type="evidence" value="ECO:0007669"/>
    <property type="project" value="TreeGrafter"/>
</dbReference>
<dbReference type="Proteomes" id="UP000230423">
    <property type="component" value="Unassembled WGS sequence"/>
</dbReference>
<dbReference type="AlphaFoldDB" id="A0A2G9TZ04"/>
<dbReference type="SMART" id="SM00166">
    <property type="entry name" value="UBX"/>
    <property type="match status" value="1"/>
</dbReference>